<dbReference type="InterPro" id="IPR021419">
    <property type="entry name" value="Mediator_Med25_VWA"/>
</dbReference>
<feature type="domain" description="Mediator of RNA polymerase II transcription subunit 25 von Willebrand factor type A" evidence="3">
    <location>
        <begin position="3"/>
        <end position="224"/>
    </location>
</feature>
<proteinExistence type="inferred from homology"/>
<protein>
    <recommendedName>
        <fullName evidence="2">Mediator of RNA polymerase II transcription subunit 25</fullName>
    </recommendedName>
</protein>
<name>A0A438JZ92_VITVI</name>
<dbReference type="OrthoDB" id="7690434at2759"/>
<accession>A0A438JZ92</accession>
<evidence type="ECO:0000313" key="5">
    <source>
        <dbReference type="Proteomes" id="UP000288805"/>
    </source>
</evidence>
<dbReference type="Gramene" id="Vitis17g00453.t01">
    <property type="protein sequence ID" value="Vitis17g00453.t01.CDS"/>
    <property type="gene ID" value="Vitis17g00453"/>
</dbReference>
<evidence type="ECO:0000259" key="3">
    <source>
        <dbReference type="Pfam" id="PF11265"/>
    </source>
</evidence>
<comment type="caution">
    <text evidence="4">The sequence shown here is derived from an EMBL/GenBank/DDBJ whole genome shotgun (WGS) entry which is preliminary data.</text>
</comment>
<evidence type="ECO:0000313" key="4">
    <source>
        <dbReference type="EMBL" id="RVX14263.1"/>
    </source>
</evidence>
<organism evidence="4 5">
    <name type="scientific">Vitis vinifera</name>
    <name type="common">Grape</name>
    <dbReference type="NCBI Taxonomy" id="29760"/>
    <lineage>
        <taxon>Eukaryota</taxon>
        <taxon>Viridiplantae</taxon>
        <taxon>Streptophyta</taxon>
        <taxon>Embryophyta</taxon>
        <taxon>Tracheophyta</taxon>
        <taxon>Spermatophyta</taxon>
        <taxon>Magnoliopsida</taxon>
        <taxon>eudicotyledons</taxon>
        <taxon>Gunneridae</taxon>
        <taxon>Pentapetalae</taxon>
        <taxon>rosids</taxon>
        <taxon>Vitales</taxon>
        <taxon>Vitaceae</taxon>
        <taxon>Viteae</taxon>
        <taxon>Vitis</taxon>
    </lineage>
</organism>
<evidence type="ECO:0000256" key="1">
    <source>
        <dbReference type="ARBA" id="ARBA00009102"/>
    </source>
</evidence>
<comment type="similarity">
    <text evidence="1">Belongs to the Mediator complex subunit 25 family.</text>
</comment>
<dbReference type="PANTHER" id="PTHR12433:SF11">
    <property type="entry name" value="MEDIATOR OF RNA POLYMERASE II TRANSCRIPTION SUBUNIT 25"/>
    <property type="match status" value="1"/>
</dbReference>
<sequence length="249" mass="27231">MSVKQLVIAVDGTAEMGFYWAPILSDYLVKIIRYLCGQNLTGQEASGGRVELSLVMYNSHGPYSGFLTQDSRTTRSMGTFLQWLSAISFSGDGYDDLAIAEGLADALLMFPRHPHGTQTQQRLLGRRHCILVAASNPFPFPIPVHLPKIQNLQGAQISGATTEFSLADPNMVAKLFTQCCVSLSVISPKQLPKLREIYNSANSNLQGENSLVNGMNPQFLILISKNFPEAHAALNEYNVTSTPSIQNPV</sequence>
<evidence type="ECO:0000256" key="2">
    <source>
        <dbReference type="ARBA" id="ARBA00019694"/>
    </source>
</evidence>
<dbReference type="AlphaFoldDB" id="A0A438JZ92"/>
<reference evidence="4 5" key="1">
    <citation type="journal article" date="2018" name="PLoS Genet.">
        <title>Population sequencing reveals clonal diversity and ancestral inbreeding in the grapevine cultivar Chardonnay.</title>
        <authorList>
            <person name="Roach M.J."/>
            <person name="Johnson D.L."/>
            <person name="Bohlmann J."/>
            <person name="van Vuuren H.J."/>
            <person name="Jones S.J."/>
            <person name="Pretorius I.S."/>
            <person name="Schmidt S.A."/>
            <person name="Borneman A.R."/>
        </authorList>
    </citation>
    <scope>NUCLEOTIDE SEQUENCE [LARGE SCALE GENOMIC DNA]</scope>
    <source>
        <strain evidence="5">cv. Chardonnay</strain>
        <tissue evidence="4">Leaf</tissue>
    </source>
</reference>
<dbReference type="PANTHER" id="PTHR12433">
    <property type="entry name" value="MEDIATOR OF RNA POLYMERASE II TRANSCRIPTION SUBUNIT 25"/>
    <property type="match status" value="1"/>
</dbReference>
<dbReference type="EMBL" id="QGNW01000022">
    <property type="protein sequence ID" value="RVX14263.1"/>
    <property type="molecule type" value="Genomic_DNA"/>
</dbReference>
<dbReference type="Proteomes" id="UP000288805">
    <property type="component" value="Unassembled WGS sequence"/>
</dbReference>
<dbReference type="SMR" id="A0A438JZ92"/>
<dbReference type="Pfam" id="PF11265">
    <property type="entry name" value="Med25_VWA"/>
    <property type="match status" value="1"/>
</dbReference>
<gene>
    <name evidence="4" type="primary">MED25_0</name>
    <name evidence="4" type="ORF">CK203_011298</name>
</gene>